<feature type="region of interest" description="Disordered" evidence="1">
    <location>
        <begin position="1"/>
        <end position="119"/>
    </location>
</feature>
<gene>
    <name evidence="3" type="ORF">LAWI1_G001174</name>
</gene>
<organism evidence="3 4">
    <name type="scientific">Lachnellula willkommii</name>
    <dbReference type="NCBI Taxonomy" id="215461"/>
    <lineage>
        <taxon>Eukaryota</taxon>
        <taxon>Fungi</taxon>
        <taxon>Dikarya</taxon>
        <taxon>Ascomycota</taxon>
        <taxon>Pezizomycotina</taxon>
        <taxon>Leotiomycetes</taxon>
        <taxon>Helotiales</taxon>
        <taxon>Lachnaceae</taxon>
        <taxon>Lachnellula</taxon>
    </lineage>
</organism>
<feature type="compositionally biased region" description="Basic and acidic residues" evidence="1">
    <location>
        <begin position="41"/>
        <end position="57"/>
    </location>
</feature>
<evidence type="ECO:0000313" key="4">
    <source>
        <dbReference type="Proteomes" id="UP000315522"/>
    </source>
</evidence>
<evidence type="ECO:0000313" key="3">
    <source>
        <dbReference type="EMBL" id="TVY93720.1"/>
    </source>
</evidence>
<dbReference type="EMBL" id="QGML01000088">
    <property type="protein sequence ID" value="TVY93720.1"/>
    <property type="molecule type" value="Genomic_DNA"/>
</dbReference>
<feature type="compositionally biased region" description="Basic and acidic residues" evidence="1">
    <location>
        <begin position="160"/>
        <end position="173"/>
    </location>
</feature>
<feature type="compositionally biased region" description="Basic and acidic residues" evidence="1">
    <location>
        <begin position="16"/>
        <end position="30"/>
    </location>
</feature>
<protein>
    <recommendedName>
        <fullName evidence="2">DUF7924 domain-containing protein</fullName>
    </recommendedName>
</protein>
<dbReference type="Pfam" id="PF25545">
    <property type="entry name" value="DUF7924"/>
    <property type="match status" value="1"/>
</dbReference>
<feature type="compositionally biased region" description="Polar residues" evidence="1">
    <location>
        <begin position="494"/>
        <end position="503"/>
    </location>
</feature>
<feature type="region of interest" description="Disordered" evidence="1">
    <location>
        <begin position="145"/>
        <end position="177"/>
    </location>
</feature>
<evidence type="ECO:0000259" key="2">
    <source>
        <dbReference type="Pfam" id="PF25545"/>
    </source>
</evidence>
<dbReference type="AlphaFoldDB" id="A0A559MLA3"/>
<keyword evidence="4" id="KW-1185">Reference proteome</keyword>
<comment type="caution">
    <text evidence="3">The sequence shown here is derived from an EMBL/GenBank/DDBJ whole genome shotgun (WGS) entry which is preliminary data.</text>
</comment>
<evidence type="ECO:0000256" key="1">
    <source>
        <dbReference type="SAM" id="MobiDB-lite"/>
    </source>
</evidence>
<feature type="region of interest" description="Disordered" evidence="1">
    <location>
        <begin position="472"/>
        <end position="512"/>
    </location>
</feature>
<dbReference type="Proteomes" id="UP000315522">
    <property type="component" value="Unassembled WGS sequence"/>
</dbReference>
<dbReference type="PANTHER" id="PTHR42470:SF2">
    <property type="match status" value="1"/>
</dbReference>
<dbReference type="PANTHER" id="PTHR42470">
    <property type="entry name" value="VAST DOMAIN-CONTAINING PROTEIN"/>
    <property type="match status" value="1"/>
</dbReference>
<reference evidence="3 4" key="1">
    <citation type="submission" date="2018-05" db="EMBL/GenBank/DDBJ databases">
        <title>Genome sequencing and assembly of the regulated plant pathogen Lachnellula willkommii and related sister species for the development of diagnostic species identification markers.</title>
        <authorList>
            <person name="Giroux E."/>
            <person name="Bilodeau G."/>
        </authorList>
    </citation>
    <scope>NUCLEOTIDE SEQUENCE [LARGE SCALE GENOMIC DNA]</scope>
    <source>
        <strain evidence="3 4">CBS 172.35</strain>
    </source>
</reference>
<sequence>MAPRQKAGRQPSVPKDQGKRPQGIKKDRPQLRPRKSARLQQRQERTVSKDTNIERKRPPPSTSNTPGKEACHSPPTAKDRKRKREQPQKDEAPLPSVTPPQKRPRTSPPGSHIENTICESTVDSVTRWIEGKPWPKEYFEQESTMNPLLKRKTSSSSLGRKSETSDGSVREGKNPAAKSRLYEKTLATASIYMGGGPGITDASQALCKSLFEAEQPLPSDSLFRDDRFENTCERLRNENEAKVVRDISPLLVPSVEVLCAHGKKHLEFMVDHVNQKWYGCVPIVSGPVPQPDYSAGCKETIFTKDQSRKLEPFIRGWKGTPFMATAWMYFPYLTMEVKCGNEGLNIADRQNAHSSGVAVKQVVDLYRKVSRQHELNQEVLSFSVSHDQEAVRIYGYYPVIDGDQTSIYRFTLKKFDITNEGGIDKWTTFIFTTNVYDIFGPTHFERLRSAVDQLPDPLSDQYQSQQLDVEVLSQPDEEESQSDIVDSQDFLKSAPSSQTSQPSFKKPRSRQS</sequence>
<feature type="domain" description="DUF7924" evidence="2">
    <location>
        <begin position="227"/>
        <end position="451"/>
    </location>
</feature>
<name>A0A559MLA3_9HELO</name>
<accession>A0A559MLA3</accession>
<proteinExistence type="predicted"/>
<dbReference type="InterPro" id="IPR057684">
    <property type="entry name" value="DUF7924"/>
</dbReference>